<dbReference type="Proteomes" id="UP000292702">
    <property type="component" value="Unassembled WGS sequence"/>
</dbReference>
<accession>A0A4R0RLI7</accession>
<sequence>MVERRNQIALYVSSASVTAAQVQRLQHIFDTFQELPEVPVMPDFIHAVDGATWALNLDPEPIYKKHKSDYSPEYFEAPILILDERSAKDDTVVVVHPEYVDQDTYKHIQLRSVPEKVSLLVANLEIANTDLFEMSEDLDADGVYR</sequence>
<protein>
    <recommendedName>
        <fullName evidence="1">DUF6924 domain-containing protein</fullName>
    </recommendedName>
</protein>
<evidence type="ECO:0000259" key="1">
    <source>
        <dbReference type="Pfam" id="PF21962"/>
    </source>
</evidence>
<dbReference type="Pfam" id="PF21962">
    <property type="entry name" value="DUF6924"/>
    <property type="match status" value="1"/>
</dbReference>
<name>A0A4R0RLI7_9APHY</name>
<dbReference type="EMBL" id="RWJN01000067">
    <property type="protein sequence ID" value="TCD68426.1"/>
    <property type="molecule type" value="Genomic_DNA"/>
</dbReference>
<keyword evidence="3" id="KW-1185">Reference proteome</keyword>
<feature type="domain" description="DUF6924" evidence="1">
    <location>
        <begin position="44"/>
        <end position="145"/>
    </location>
</feature>
<gene>
    <name evidence="2" type="ORF">EIP91_010827</name>
</gene>
<comment type="caution">
    <text evidence="2">The sequence shown here is derived from an EMBL/GenBank/DDBJ whole genome shotgun (WGS) entry which is preliminary data.</text>
</comment>
<evidence type="ECO:0000313" key="2">
    <source>
        <dbReference type="EMBL" id="TCD68426.1"/>
    </source>
</evidence>
<organism evidence="2 3">
    <name type="scientific">Steccherinum ochraceum</name>
    <dbReference type="NCBI Taxonomy" id="92696"/>
    <lineage>
        <taxon>Eukaryota</taxon>
        <taxon>Fungi</taxon>
        <taxon>Dikarya</taxon>
        <taxon>Basidiomycota</taxon>
        <taxon>Agaricomycotina</taxon>
        <taxon>Agaricomycetes</taxon>
        <taxon>Polyporales</taxon>
        <taxon>Steccherinaceae</taxon>
        <taxon>Steccherinum</taxon>
    </lineage>
</organism>
<proteinExistence type="predicted"/>
<dbReference type="AlphaFoldDB" id="A0A4R0RLI7"/>
<reference evidence="2 3" key="1">
    <citation type="submission" date="2018-11" db="EMBL/GenBank/DDBJ databases">
        <title>Genome assembly of Steccherinum ochraceum LE-BIN_3174, the white-rot fungus of the Steccherinaceae family (The Residual Polyporoid clade, Polyporales, Basidiomycota).</title>
        <authorList>
            <person name="Fedorova T.V."/>
            <person name="Glazunova O.A."/>
            <person name="Landesman E.O."/>
            <person name="Moiseenko K.V."/>
            <person name="Psurtseva N.V."/>
            <person name="Savinova O.S."/>
            <person name="Shakhova N.V."/>
            <person name="Tyazhelova T.V."/>
            <person name="Vasina D.V."/>
        </authorList>
    </citation>
    <scope>NUCLEOTIDE SEQUENCE [LARGE SCALE GENOMIC DNA]</scope>
    <source>
        <strain evidence="2 3">LE-BIN_3174</strain>
    </source>
</reference>
<dbReference type="OrthoDB" id="2999570at2759"/>
<evidence type="ECO:0000313" key="3">
    <source>
        <dbReference type="Proteomes" id="UP000292702"/>
    </source>
</evidence>
<dbReference type="InterPro" id="IPR053832">
    <property type="entry name" value="DUF6924"/>
</dbReference>